<feature type="coiled-coil region" evidence="12">
    <location>
        <begin position="782"/>
        <end position="809"/>
    </location>
</feature>
<dbReference type="STRING" id="70415.A0A5S6R1T9"/>
<dbReference type="FunFam" id="3.40.50.2300:FF:000063">
    <property type="entry name" value="Gamma-aminobutyric acid type B receptor subunit"/>
    <property type="match status" value="1"/>
</dbReference>
<keyword evidence="8" id="KW-0675">Receptor</keyword>
<feature type="transmembrane region" description="Helical" evidence="14">
    <location>
        <begin position="690"/>
        <end position="712"/>
    </location>
</feature>
<evidence type="ECO:0000313" key="17">
    <source>
        <dbReference type="Proteomes" id="UP000046395"/>
    </source>
</evidence>
<evidence type="ECO:0000256" key="10">
    <source>
        <dbReference type="ARBA" id="ARBA00023224"/>
    </source>
</evidence>
<dbReference type="InterPro" id="IPR017979">
    <property type="entry name" value="GPCR_3_CS"/>
</dbReference>
<evidence type="ECO:0000256" key="7">
    <source>
        <dbReference type="ARBA" id="ARBA00023136"/>
    </source>
</evidence>
<keyword evidence="17" id="KW-1185">Reference proteome</keyword>
<name>A0A5S6R1T9_TRIMR</name>
<keyword evidence="3 14" id="KW-0812">Transmembrane</keyword>
<feature type="signal peptide" evidence="15">
    <location>
        <begin position="1"/>
        <end position="24"/>
    </location>
</feature>
<sequence length="1131" mass="127596">MLKTVGHLWSLSALFVLLCDRISGQRCSHWHRRPYQREEKTPLYVGAMFTTVEESTFAGSAASNLRPATFLALQDIGRHPCVLVGYNLTLINKDTQCKASLGIKSFFDIINDKKQIVAIFGGACTATNELVAMATNYWHKVQLSYAEDHPMFSTRDSHDLYGTFYRIVPSHHSQIRARISFLRNFNWTKVGALVQNDDSRYSLLMDAFTTTLEREHNVQVLASRGFSSKKMDIQTSLEALKAKDARIIVGEFNSTFASSVFCQAYRAKLYGANYVWIVTGFHEEQWWQRPAKHLSCSRAQLLAALQGHFALQFSIIRSDGTVVVSDKTAQQYDSEYRTMCRSPYCSYSKYHGYTYDGLWTIALAFEKLITSMLAEGIHFNPDRDLLNSDEAMKVWKQALMETINGLEFEGVTGKVRFQDNERLGTIEIMQFVNVSYVTVGEFDAAENRLYINESMILWKNGTPPVDSTKEVFVRRHVDQSVYCTMCSLVAICILVAICLLVVNIYFRNHKFIKMSSPYMNNLIILGSIVTYCSVILLGLDTRVVSERWFSTVCTAKVWTLCFGFTLTFGSMFSKTWRVHSIFTDVHLHKKAIKDYKLYLLVGVLLLVDCLILVTWVIIDPMGLAVKRLPAEKRTAANVIINPTVEQCKAEHAVVFQALLYGYKGIMLVLGCFLAWETRNVNVPALNDSKYIGMSVYNVVLICSVGVGISFILQDQVNECYIIISLFIIFCTTLTLGLVFVPKIVELVHSHRDPTIQYPRAMMRSLYAMNKSRMETKDIKEKKMIEEKENKLLKKRLNKAQREVAVLVKIIARGKLLLESKEAHVPRRPLIRFTDTDIYGGVYVGPTNTQGVDGAIPTSSTQESSEMNTIEHEMDLVKFNEVEKTNSLFSSEMPRDEFERPQEHVSTRDRLFFVRRRRHPKGAPNGGRRSLELVHCSTSIDTTTRVPYSEPPSASYCHTTDGDEITLLMNVKQESLGFPLQTANQGAAPVAKKFNLLHRFRKRCSSVPAQVRTSVSLIDATGPGFGATALPTVRGRCSARKQRFLAEQRPRTVGKAVAPKPGLNTEVISPDGSRFDLTGPHRCLGRGGRTSPEGQNWLAGPQQQDTYRSADDEPRGGSKASLNVFLAPRVQK</sequence>
<dbReference type="GO" id="GO:0004965">
    <property type="term" value="F:G protein-coupled GABA receptor activity"/>
    <property type="evidence" value="ECO:0007669"/>
    <property type="project" value="InterPro"/>
</dbReference>
<dbReference type="PANTHER" id="PTHR10519">
    <property type="entry name" value="GABA-B RECEPTOR"/>
    <property type="match status" value="1"/>
</dbReference>
<dbReference type="PROSITE" id="PS00981">
    <property type="entry name" value="G_PROTEIN_RECEP_F3_3"/>
    <property type="match status" value="1"/>
</dbReference>
<keyword evidence="2" id="KW-1003">Cell membrane</keyword>
<dbReference type="AlphaFoldDB" id="A0A5S6R1T9"/>
<evidence type="ECO:0000256" key="6">
    <source>
        <dbReference type="ARBA" id="ARBA00023040"/>
    </source>
</evidence>
<keyword evidence="7 14" id="KW-0472">Membrane</keyword>
<accession>A0A5S6R1T9</accession>
<evidence type="ECO:0000313" key="18">
    <source>
        <dbReference type="WBParaSite" id="TMUE_3000013122.1"/>
    </source>
</evidence>
<dbReference type="GO" id="GO:0038039">
    <property type="term" value="C:G protein-coupled receptor heterodimeric complex"/>
    <property type="evidence" value="ECO:0007669"/>
    <property type="project" value="TreeGrafter"/>
</dbReference>
<feature type="transmembrane region" description="Helical" evidence="14">
    <location>
        <begin position="518"/>
        <end position="537"/>
    </location>
</feature>
<evidence type="ECO:0000256" key="2">
    <source>
        <dbReference type="ARBA" id="ARBA00022475"/>
    </source>
</evidence>
<feature type="transmembrane region" description="Helical" evidence="14">
    <location>
        <begin position="557"/>
        <end position="576"/>
    </location>
</feature>
<reference evidence="18" key="1">
    <citation type="submission" date="2019-12" db="UniProtKB">
        <authorList>
            <consortium name="WormBaseParasite"/>
        </authorList>
    </citation>
    <scope>IDENTIFICATION</scope>
</reference>
<feature type="chain" id="PRO_5024423373" description="Gamma-aminobutyric acid type B receptor subunit 2" evidence="15">
    <location>
        <begin position="25"/>
        <end position="1131"/>
    </location>
</feature>
<organism evidence="17 18">
    <name type="scientific">Trichuris muris</name>
    <name type="common">Mouse whipworm</name>
    <dbReference type="NCBI Taxonomy" id="70415"/>
    <lineage>
        <taxon>Eukaryota</taxon>
        <taxon>Metazoa</taxon>
        <taxon>Ecdysozoa</taxon>
        <taxon>Nematoda</taxon>
        <taxon>Enoplea</taxon>
        <taxon>Dorylaimia</taxon>
        <taxon>Trichinellida</taxon>
        <taxon>Trichuridae</taxon>
        <taxon>Trichuris</taxon>
    </lineage>
</organism>
<keyword evidence="12" id="KW-0175">Coiled coil</keyword>
<dbReference type="InterPro" id="IPR001828">
    <property type="entry name" value="ANF_lig-bd_rcpt"/>
</dbReference>
<keyword evidence="6" id="KW-0297">G-protein coupled receptor</keyword>
<evidence type="ECO:0000256" key="5">
    <source>
        <dbReference type="ARBA" id="ARBA00022989"/>
    </source>
</evidence>
<dbReference type="SUPFAM" id="SSF53822">
    <property type="entry name" value="Periplasmic binding protein-like I"/>
    <property type="match status" value="1"/>
</dbReference>
<dbReference type="WBParaSite" id="TMUE_3000013122.1">
    <property type="protein sequence ID" value="TMUE_3000013122.1"/>
    <property type="gene ID" value="WBGene00285111"/>
</dbReference>
<protein>
    <recommendedName>
        <fullName evidence="11">Gamma-aminobutyric acid type B receptor subunit 2</fullName>
    </recommendedName>
</protein>
<evidence type="ECO:0000256" key="11">
    <source>
        <dbReference type="ARBA" id="ARBA00073785"/>
    </source>
</evidence>
<keyword evidence="10" id="KW-0807">Transducer</keyword>
<evidence type="ECO:0000256" key="1">
    <source>
        <dbReference type="ARBA" id="ARBA00004651"/>
    </source>
</evidence>
<evidence type="ECO:0000256" key="3">
    <source>
        <dbReference type="ARBA" id="ARBA00022692"/>
    </source>
</evidence>
<evidence type="ECO:0000256" key="4">
    <source>
        <dbReference type="ARBA" id="ARBA00022729"/>
    </source>
</evidence>
<keyword evidence="9" id="KW-0325">Glycoprotein</keyword>
<evidence type="ECO:0000256" key="8">
    <source>
        <dbReference type="ARBA" id="ARBA00023170"/>
    </source>
</evidence>
<evidence type="ECO:0000256" key="12">
    <source>
        <dbReference type="SAM" id="Coils"/>
    </source>
</evidence>
<feature type="transmembrane region" description="Helical" evidence="14">
    <location>
        <begin position="488"/>
        <end position="506"/>
    </location>
</feature>
<keyword evidence="5 14" id="KW-1133">Transmembrane helix</keyword>
<evidence type="ECO:0000256" key="15">
    <source>
        <dbReference type="SAM" id="SignalP"/>
    </source>
</evidence>
<dbReference type="Proteomes" id="UP000046395">
    <property type="component" value="Unassembled WGS sequence"/>
</dbReference>
<dbReference type="CDD" id="cd06366">
    <property type="entry name" value="PBP1_GABAb_receptor"/>
    <property type="match status" value="1"/>
</dbReference>
<evidence type="ECO:0000256" key="9">
    <source>
        <dbReference type="ARBA" id="ARBA00023180"/>
    </source>
</evidence>
<feature type="domain" description="G-protein coupled receptors family 3 profile" evidence="16">
    <location>
        <begin position="488"/>
        <end position="747"/>
    </location>
</feature>
<dbReference type="InterPro" id="IPR002455">
    <property type="entry name" value="GPCR3_GABA-B"/>
</dbReference>
<dbReference type="InterPro" id="IPR028082">
    <property type="entry name" value="Peripla_BP_I"/>
</dbReference>
<dbReference type="PRINTS" id="PR01176">
    <property type="entry name" value="GABABRECEPTR"/>
</dbReference>
<dbReference type="PANTHER" id="PTHR10519:SF74">
    <property type="entry name" value="GAMMA-AMINOBUTYRIC ACID TYPE B RECEPTOR SUBUNIT 2"/>
    <property type="match status" value="1"/>
</dbReference>
<evidence type="ECO:0000259" key="16">
    <source>
        <dbReference type="PROSITE" id="PS50259"/>
    </source>
</evidence>
<feature type="region of interest" description="Disordered" evidence="13">
    <location>
        <begin position="1059"/>
        <end position="1131"/>
    </location>
</feature>
<keyword evidence="4 15" id="KW-0732">Signal</keyword>
<proteinExistence type="predicted"/>
<dbReference type="Pfam" id="PF01094">
    <property type="entry name" value="ANF_receptor"/>
    <property type="match status" value="1"/>
</dbReference>
<evidence type="ECO:0000256" key="13">
    <source>
        <dbReference type="SAM" id="MobiDB-lite"/>
    </source>
</evidence>
<dbReference type="PROSITE" id="PS50259">
    <property type="entry name" value="G_PROTEIN_RECEP_F3_4"/>
    <property type="match status" value="1"/>
</dbReference>
<dbReference type="PRINTS" id="PR01177">
    <property type="entry name" value="GABAB1RECPTR"/>
</dbReference>
<dbReference type="Pfam" id="PF00003">
    <property type="entry name" value="7tm_3"/>
    <property type="match status" value="1"/>
</dbReference>
<evidence type="ECO:0000256" key="14">
    <source>
        <dbReference type="SAM" id="Phobius"/>
    </source>
</evidence>
<dbReference type="Gene3D" id="3.40.50.2300">
    <property type="match status" value="2"/>
</dbReference>
<feature type="transmembrane region" description="Helical" evidence="14">
    <location>
        <begin position="719"/>
        <end position="740"/>
    </location>
</feature>
<dbReference type="InterPro" id="IPR017978">
    <property type="entry name" value="GPCR_3_C"/>
</dbReference>
<dbReference type="GO" id="GO:0007214">
    <property type="term" value="P:gamma-aminobutyric acid signaling pathway"/>
    <property type="evidence" value="ECO:0007669"/>
    <property type="project" value="TreeGrafter"/>
</dbReference>
<feature type="transmembrane region" description="Helical" evidence="14">
    <location>
        <begin position="597"/>
        <end position="618"/>
    </location>
</feature>
<comment type="subcellular location">
    <subcellularLocation>
        <location evidence="1">Cell membrane</location>
        <topology evidence="1">Multi-pass membrane protein</topology>
    </subcellularLocation>
</comment>